<protein>
    <submittedName>
        <fullName evidence="4">Uncharacterized protein</fullName>
    </submittedName>
</protein>
<dbReference type="PANTHER" id="PTHR31018">
    <property type="entry name" value="SPORULATION-SPECIFIC PROTEIN-RELATED"/>
    <property type="match status" value="1"/>
</dbReference>
<dbReference type="InterPro" id="IPR032675">
    <property type="entry name" value="LRR_dom_sf"/>
</dbReference>
<dbReference type="InterPro" id="IPR008969">
    <property type="entry name" value="CarboxyPept-like_regulatory"/>
</dbReference>
<dbReference type="PANTHER" id="PTHR31018:SF3">
    <property type="entry name" value="RECEPTOR PROTEIN-TYROSINE KINASE"/>
    <property type="match status" value="1"/>
</dbReference>
<dbReference type="SUPFAM" id="SSF52058">
    <property type="entry name" value="L domain-like"/>
    <property type="match status" value="1"/>
</dbReference>
<dbReference type="InterPro" id="IPR051648">
    <property type="entry name" value="CWI-Assembly_Regulator"/>
</dbReference>
<comment type="caution">
    <text evidence="4">The sequence shown here is derived from an EMBL/GenBank/DDBJ whole genome shotgun (WGS) entry which is preliminary data.</text>
</comment>
<dbReference type="SUPFAM" id="SSF49464">
    <property type="entry name" value="Carboxypeptidase regulatory domain-like"/>
    <property type="match status" value="1"/>
</dbReference>
<dbReference type="EMBL" id="CAXIXY010000003">
    <property type="protein sequence ID" value="CAL2082332.1"/>
    <property type="molecule type" value="Genomic_DNA"/>
</dbReference>
<gene>
    <name evidence="4" type="ORF">T190607A01A_11344</name>
</gene>
<dbReference type="Gene3D" id="3.80.10.10">
    <property type="entry name" value="Ribonuclease Inhibitor"/>
    <property type="match status" value="1"/>
</dbReference>
<evidence type="ECO:0000256" key="3">
    <source>
        <dbReference type="ARBA" id="ARBA00023180"/>
    </source>
</evidence>
<evidence type="ECO:0000313" key="4">
    <source>
        <dbReference type="EMBL" id="CAL2082332.1"/>
    </source>
</evidence>
<keyword evidence="2" id="KW-0732">Signal</keyword>
<organism evidence="4 5">
    <name type="scientific">Tenacibaculum platacis</name>
    <dbReference type="NCBI Taxonomy" id="3137852"/>
    <lineage>
        <taxon>Bacteria</taxon>
        <taxon>Pseudomonadati</taxon>
        <taxon>Bacteroidota</taxon>
        <taxon>Flavobacteriia</taxon>
        <taxon>Flavobacteriales</taxon>
        <taxon>Flavobacteriaceae</taxon>
        <taxon>Tenacibaculum</taxon>
    </lineage>
</organism>
<evidence type="ECO:0000313" key="5">
    <source>
        <dbReference type="Proteomes" id="UP001497416"/>
    </source>
</evidence>
<sequence>MVLVFYSTKDSTQNNPKNMKKITLILASFLLVLSCKKDDYFTVESINQNITNEEFINANFGTTITSNFFGRIVNKDGQNIKDVLITIGNESTYTDHNGIFTFTDASVYENFALIKASKDGYIQASRALIPNSNSSNDVQITLLEKNIVGNVSSGSSSEVTLSNGSSVSFGGDFLDSNGNPYNGNVDVSIHYLEPNQESTFTEMPGMLFGQRENGFASAMETYGMLAVNLYSSTGEELNIAESSPATLKFPISTTTPNAPVEIPLWYFDEEVGYWKEEGSATKVGNEYIAQVNHFTWWNCDIPLDDINICFTLQYENTTGNSTQSIANNYFEIRRNTTGQIIYSGYTNDVGEECGIFPKNEEVTINVYGNDACSTEVIHSQSLGIYSSDASIQITIPTLSSALSNAIIKASVKDCSGNPMTNGYAVIYNKNSNSFDFNNTVYITNGIVNTSLLYCNSADYAMVVFDLDSNSVSNEILLTLNPNTTADLGAISLCGNTVGGTYIGNVTIKDQQELDFLGMFGYSEIQGNLSIHVDNSTRAILTSLQPLSSLKKVQNFSLLSTGLSSLEGLENLTTSGNFYISDDTITSLDGLQNIVDVQSLAIYNCDLLTTLNGLQNLVNVDYDFYLLRNPQLANFTGLTSLQSVGSIDIQDCDSFQNIEGLTSFDSFFDLKIENCSSLASLAGMDTILSNSSVTISSINLKNNQSLVALAGLENLQKAGYLVLESNGNLTNLTALSNLTTLDALFLRDNNALTTLNGLDNLTSVNWLGIGTYGSCNGQGNGGNINLQNFCALSNLIINGSIGTSYHVCNNANNPTVSDIQSGNCN</sequence>
<name>A0ABP1EJN4_9FLAO</name>
<keyword evidence="5" id="KW-1185">Reference proteome</keyword>
<proteinExistence type="predicted"/>
<accession>A0ABP1EJN4</accession>
<evidence type="ECO:0000256" key="1">
    <source>
        <dbReference type="ARBA" id="ARBA00004196"/>
    </source>
</evidence>
<evidence type="ECO:0000256" key="2">
    <source>
        <dbReference type="ARBA" id="ARBA00022729"/>
    </source>
</evidence>
<keyword evidence="3" id="KW-0325">Glycoprotein</keyword>
<comment type="subcellular location">
    <subcellularLocation>
        <location evidence="1">Cell envelope</location>
    </subcellularLocation>
</comment>
<reference evidence="4 5" key="1">
    <citation type="submission" date="2024-05" db="EMBL/GenBank/DDBJ databases">
        <authorList>
            <person name="Duchaud E."/>
        </authorList>
    </citation>
    <scope>NUCLEOTIDE SEQUENCE [LARGE SCALE GENOMIC DNA]</scope>
    <source>
        <strain evidence="4">Ena-SAMPLE-TAB-13-05-2024-13:56:06:370-140302</strain>
    </source>
</reference>
<dbReference type="Proteomes" id="UP001497416">
    <property type="component" value="Unassembled WGS sequence"/>
</dbReference>